<gene>
    <name evidence="7" type="ORF">J2S62_002294</name>
</gene>
<dbReference type="InterPro" id="IPR045851">
    <property type="entry name" value="AMP-bd_C_sf"/>
</dbReference>
<dbReference type="EC" id="6.2.1.16" evidence="7"/>
<feature type="domain" description="AMP-binding enzyme C-terminal" evidence="6">
    <location>
        <begin position="547"/>
        <end position="622"/>
    </location>
</feature>
<reference evidence="7 8" key="1">
    <citation type="submission" date="2023-07" db="EMBL/GenBank/DDBJ databases">
        <title>Sequencing the genomes of 1000 actinobacteria strains.</title>
        <authorList>
            <person name="Klenk H.-P."/>
        </authorList>
    </citation>
    <scope>NUCLEOTIDE SEQUENCE [LARGE SCALE GENOMIC DNA]</scope>
    <source>
        <strain evidence="7 8">DSM 22966</strain>
    </source>
</reference>
<organism evidence="7 8">
    <name type="scientific">Enteractinococcus fodinae</name>
    <dbReference type="NCBI Taxonomy" id="684663"/>
    <lineage>
        <taxon>Bacteria</taxon>
        <taxon>Bacillati</taxon>
        <taxon>Actinomycetota</taxon>
        <taxon>Actinomycetes</taxon>
        <taxon>Micrococcales</taxon>
        <taxon>Micrococcaceae</taxon>
    </lineage>
</organism>
<dbReference type="Gene3D" id="3.30.300.30">
    <property type="match status" value="1"/>
</dbReference>
<name>A0ABU2B371_9MICC</name>
<dbReference type="Pfam" id="PF13193">
    <property type="entry name" value="AMP-binding_C"/>
    <property type="match status" value="1"/>
</dbReference>
<evidence type="ECO:0000313" key="8">
    <source>
        <dbReference type="Proteomes" id="UP001183794"/>
    </source>
</evidence>
<keyword evidence="2 7" id="KW-0436">Ligase</keyword>
<dbReference type="InterPro" id="IPR005914">
    <property type="entry name" value="Acac_CoA_synth"/>
</dbReference>
<dbReference type="GO" id="GO:0030729">
    <property type="term" value="F:acetoacetate-CoA ligase activity"/>
    <property type="evidence" value="ECO:0007669"/>
    <property type="project" value="UniProtKB-EC"/>
</dbReference>
<dbReference type="SUPFAM" id="SSF56801">
    <property type="entry name" value="Acetyl-CoA synthetase-like"/>
    <property type="match status" value="1"/>
</dbReference>
<dbReference type="Gene3D" id="3.40.50.12780">
    <property type="entry name" value="N-terminal domain of ligase-like"/>
    <property type="match status" value="1"/>
</dbReference>
<dbReference type="Pfam" id="PF00501">
    <property type="entry name" value="AMP-binding"/>
    <property type="match status" value="1"/>
</dbReference>
<evidence type="ECO:0000259" key="6">
    <source>
        <dbReference type="Pfam" id="PF13193"/>
    </source>
</evidence>
<evidence type="ECO:0000256" key="1">
    <source>
        <dbReference type="ARBA" id="ARBA00006432"/>
    </source>
</evidence>
<keyword evidence="8" id="KW-1185">Reference proteome</keyword>
<evidence type="ECO:0000256" key="3">
    <source>
        <dbReference type="ARBA" id="ARBA00022741"/>
    </source>
</evidence>
<dbReference type="InterPro" id="IPR042099">
    <property type="entry name" value="ANL_N_sf"/>
</dbReference>
<dbReference type="NCBIfam" id="TIGR01217">
    <property type="entry name" value="ac_ac_CoA_syn"/>
    <property type="match status" value="1"/>
</dbReference>
<keyword evidence="3" id="KW-0547">Nucleotide-binding</keyword>
<comment type="similarity">
    <text evidence="1">Belongs to the ATP-dependent AMP-binding enzyme family.</text>
</comment>
<evidence type="ECO:0000259" key="5">
    <source>
        <dbReference type="Pfam" id="PF00501"/>
    </source>
</evidence>
<accession>A0ABU2B371</accession>
<dbReference type="InterPro" id="IPR025110">
    <property type="entry name" value="AMP-bd_C"/>
</dbReference>
<dbReference type="InterPro" id="IPR000873">
    <property type="entry name" value="AMP-dep_synth/lig_dom"/>
</dbReference>
<proteinExistence type="inferred from homology"/>
<dbReference type="RefSeq" id="WP_310174839.1">
    <property type="nucleotide sequence ID" value="NZ_BAABHE010000002.1"/>
</dbReference>
<evidence type="ECO:0000313" key="7">
    <source>
        <dbReference type="EMBL" id="MDR7348037.1"/>
    </source>
</evidence>
<sequence>MMQPQIPPVTWRPTDPRDTEMFRFAQWVTTQRGVDLGPLTDATGNVSEQLYRNLHAWSIAELAEFWDAVREYFGVLGEDFNTPILPNAAMPGATWYPEASVNYAENVLERTRDLVDQDATAILTIDEDDETESLSWYYLRTRVHGLAEQLRELGVQAGDRVAAVLPNNASAIIGLLAAATIGAVWTINSPDLSVTATLARLRQLEPKVLITATGYTYNGRWIDRTDYNVELLTGLPSVQRHLDIEHFRTAPVNGPERYYPLAFDHPLWILFSSGTTGDPKGIVHGHGGMLLEALKSKALHQDMTLDDRYYVSANTSWMVWNTLSHALACGASVVVYGGSPQVHAPDRQFEVIAKTGATRFAVGAPYLTMVERSGLSPGQRWDLSGLKSILSTAAPLPESTWRWVHEHVSPTVRLGSDSGGTDICSGFIGSNPLEPVHLGELQGPMLGVAARSFDDDGHEIFDAVGELVITQPMPSMPAYLWDDSEDEHRYRESYFERFPTVDQYPDGVWAQGDWVTQTSRGSFIVHGRSDATLNRDGVRLGTAELYAALGDVAEIVESTVIGVEQPDGGYWMPLFVQLADDVELTPELEQRIKDTLRRQASARHVPDEIIQVAAIPLTHSGKGIEVPLKKLFSGRGAANAINEDAIANPEALAEFVELAEQRLSSQS</sequence>
<dbReference type="NCBIfam" id="NF002937">
    <property type="entry name" value="PRK03584.1"/>
    <property type="match status" value="1"/>
</dbReference>
<protein>
    <submittedName>
        <fullName evidence="7">Acetoacetyl-CoA synthetase</fullName>
        <ecNumber evidence="7">6.2.1.16</ecNumber>
    </submittedName>
</protein>
<feature type="domain" description="AMP-dependent synthetase/ligase" evidence="5">
    <location>
        <begin position="118"/>
        <end position="473"/>
    </location>
</feature>
<evidence type="ECO:0000256" key="4">
    <source>
        <dbReference type="ARBA" id="ARBA00022840"/>
    </source>
</evidence>
<keyword evidence="4" id="KW-0067">ATP-binding</keyword>
<dbReference type="Proteomes" id="UP001183794">
    <property type="component" value="Unassembled WGS sequence"/>
</dbReference>
<dbReference type="InterPro" id="IPR020845">
    <property type="entry name" value="AMP-binding_CS"/>
</dbReference>
<evidence type="ECO:0000256" key="2">
    <source>
        <dbReference type="ARBA" id="ARBA00022598"/>
    </source>
</evidence>
<dbReference type="PANTHER" id="PTHR42921:SF1">
    <property type="entry name" value="ACETOACETYL-COA SYNTHETASE"/>
    <property type="match status" value="1"/>
</dbReference>
<dbReference type="EMBL" id="JAVDYJ010000001">
    <property type="protein sequence ID" value="MDR7348037.1"/>
    <property type="molecule type" value="Genomic_DNA"/>
</dbReference>
<dbReference type="PROSITE" id="PS00455">
    <property type="entry name" value="AMP_BINDING"/>
    <property type="match status" value="1"/>
</dbReference>
<dbReference type="PANTHER" id="PTHR42921">
    <property type="entry name" value="ACETOACETYL-COA SYNTHETASE"/>
    <property type="match status" value="1"/>
</dbReference>
<comment type="caution">
    <text evidence="7">The sequence shown here is derived from an EMBL/GenBank/DDBJ whole genome shotgun (WGS) entry which is preliminary data.</text>
</comment>